<evidence type="ECO:0000313" key="3">
    <source>
        <dbReference type="Proteomes" id="UP000324800"/>
    </source>
</evidence>
<dbReference type="OrthoDB" id="6513151at2759"/>
<evidence type="ECO:0000313" key="2">
    <source>
        <dbReference type="EMBL" id="KAA6380514.1"/>
    </source>
</evidence>
<gene>
    <name evidence="2" type="ORF">EZS28_023961</name>
</gene>
<dbReference type="InterPro" id="IPR000719">
    <property type="entry name" value="Prot_kinase_dom"/>
</dbReference>
<reference evidence="2 3" key="1">
    <citation type="submission" date="2019-03" db="EMBL/GenBank/DDBJ databases">
        <title>Single cell metagenomics reveals metabolic interactions within the superorganism composed of flagellate Streblomastix strix and complex community of Bacteroidetes bacteria on its surface.</title>
        <authorList>
            <person name="Treitli S.C."/>
            <person name="Kolisko M."/>
            <person name="Husnik F."/>
            <person name="Keeling P."/>
            <person name="Hampl V."/>
        </authorList>
    </citation>
    <scope>NUCLEOTIDE SEQUENCE [LARGE SCALE GENOMIC DNA]</scope>
    <source>
        <strain evidence="2">ST1C</strain>
    </source>
</reference>
<dbReference type="Pfam" id="PF00069">
    <property type="entry name" value="Pkinase"/>
    <property type="match status" value="1"/>
</dbReference>
<accession>A0A5J4VDS1</accession>
<name>A0A5J4VDS1_9EUKA</name>
<dbReference type="Proteomes" id="UP000324800">
    <property type="component" value="Unassembled WGS sequence"/>
</dbReference>
<dbReference type="PROSITE" id="PS50011">
    <property type="entry name" value="PROTEIN_KINASE_DOM"/>
    <property type="match status" value="1"/>
</dbReference>
<dbReference type="InterPro" id="IPR011009">
    <property type="entry name" value="Kinase-like_dom_sf"/>
</dbReference>
<sequence>MEDLRLLQSQGFHILKTRPRCIWKVYSSSSTHNIIQVMLIYFRVYLISHPELGEIAAKVLSNEKFDANEWTVAGILNQEQDHICPYLIRYILAKQCEELTIILFEYENMKSLTNLVKNTKDSVSINLLQVILHQLLYGLKAIHSVNLIHRDIKV</sequence>
<comment type="caution">
    <text evidence="2">The sequence shown here is derived from an EMBL/GenBank/DDBJ whole genome shotgun (WGS) entry which is preliminary data.</text>
</comment>
<dbReference type="AlphaFoldDB" id="A0A5J4VDS1"/>
<dbReference type="Gene3D" id="1.10.510.10">
    <property type="entry name" value="Transferase(Phosphotransferase) domain 1"/>
    <property type="match status" value="1"/>
</dbReference>
<evidence type="ECO:0000259" key="1">
    <source>
        <dbReference type="PROSITE" id="PS50011"/>
    </source>
</evidence>
<protein>
    <recommendedName>
        <fullName evidence="1">Protein kinase domain-containing protein</fullName>
    </recommendedName>
</protein>
<organism evidence="2 3">
    <name type="scientific">Streblomastix strix</name>
    <dbReference type="NCBI Taxonomy" id="222440"/>
    <lineage>
        <taxon>Eukaryota</taxon>
        <taxon>Metamonada</taxon>
        <taxon>Preaxostyla</taxon>
        <taxon>Oxymonadida</taxon>
        <taxon>Streblomastigidae</taxon>
        <taxon>Streblomastix</taxon>
    </lineage>
</organism>
<dbReference type="GO" id="GO:0005524">
    <property type="term" value="F:ATP binding"/>
    <property type="evidence" value="ECO:0007669"/>
    <property type="project" value="InterPro"/>
</dbReference>
<proteinExistence type="predicted"/>
<dbReference type="EMBL" id="SNRW01007854">
    <property type="protein sequence ID" value="KAA6380514.1"/>
    <property type="molecule type" value="Genomic_DNA"/>
</dbReference>
<dbReference type="GO" id="GO:0004672">
    <property type="term" value="F:protein kinase activity"/>
    <property type="evidence" value="ECO:0007669"/>
    <property type="project" value="InterPro"/>
</dbReference>
<feature type="domain" description="Protein kinase" evidence="1">
    <location>
        <begin position="1"/>
        <end position="154"/>
    </location>
</feature>
<dbReference type="SUPFAM" id="SSF56112">
    <property type="entry name" value="Protein kinase-like (PK-like)"/>
    <property type="match status" value="1"/>
</dbReference>